<evidence type="ECO:0000313" key="8">
    <source>
        <dbReference type="Proteomes" id="UP000308549"/>
    </source>
</evidence>
<dbReference type="Proteomes" id="UP000308549">
    <property type="component" value="Unassembled WGS sequence"/>
</dbReference>
<dbReference type="GO" id="GO:0005739">
    <property type="term" value="C:mitochondrion"/>
    <property type="evidence" value="ECO:0007669"/>
    <property type="project" value="UniProtKB-SubCell"/>
</dbReference>
<keyword evidence="3" id="KW-0496">Mitochondrion</keyword>
<evidence type="ECO:0000256" key="1">
    <source>
        <dbReference type="ARBA" id="ARBA00004173"/>
    </source>
</evidence>
<evidence type="ECO:0000256" key="3">
    <source>
        <dbReference type="ARBA" id="ARBA00023128"/>
    </source>
</evidence>
<organism evidence="7 8">
    <name type="scientific">Salinomyces thailandicus</name>
    <dbReference type="NCBI Taxonomy" id="706561"/>
    <lineage>
        <taxon>Eukaryota</taxon>
        <taxon>Fungi</taxon>
        <taxon>Dikarya</taxon>
        <taxon>Ascomycota</taxon>
        <taxon>Pezizomycotina</taxon>
        <taxon>Dothideomycetes</taxon>
        <taxon>Dothideomycetidae</taxon>
        <taxon>Mycosphaerellales</taxon>
        <taxon>Teratosphaeriaceae</taxon>
        <taxon>Salinomyces</taxon>
    </lineage>
</organism>
<evidence type="ECO:0000256" key="2">
    <source>
        <dbReference type="ARBA" id="ARBA00010492"/>
    </source>
</evidence>
<dbReference type="EMBL" id="NAJL01000021">
    <property type="protein sequence ID" value="TKA27823.1"/>
    <property type="molecule type" value="Genomic_DNA"/>
</dbReference>
<comment type="subcellular location">
    <subcellularLocation>
        <location evidence="1">Mitochondrion</location>
    </subcellularLocation>
</comment>
<dbReference type="SMART" id="SM01238">
    <property type="entry name" value="IGR"/>
    <property type="match status" value="1"/>
</dbReference>
<keyword evidence="8" id="KW-1185">Reference proteome</keyword>
<comment type="similarity">
    <text evidence="2">Belongs to the mitochondrion-specific ribosomal protein mS41 family.</text>
</comment>
<dbReference type="PANTHER" id="PTHR28235">
    <property type="entry name" value="PROTEIN FYV4, MITOCHONDRIAL"/>
    <property type="match status" value="1"/>
</dbReference>
<feature type="compositionally biased region" description="Basic and acidic residues" evidence="5">
    <location>
        <begin position="239"/>
        <end position="255"/>
    </location>
</feature>
<dbReference type="InterPro" id="IPR019083">
    <property type="entry name" value="SAM_Ribosomal_mS41"/>
</dbReference>
<evidence type="ECO:0000256" key="4">
    <source>
        <dbReference type="ARBA" id="ARBA00035129"/>
    </source>
</evidence>
<dbReference type="OrthoDB" id="18595at2759"/>
<comment type="caution">
    <text evidence="7">The sequence shown here is derived from an EMBL/GenBank/DDBJ whole genome shotgun (WGS) entry which is preliminary data.</text>
</comment>
<evidence type="ECO:0000256" key="5">
    <source>
        <dbReference type="SAM" id="MobiDB-lite"/>
    </source>
</evidence>
<proteinExistence type="inferred from homology"/>
<feature type="region of interest" description="Disordered" evidence="5">
    <location>
        <begin position="238"/>
        <end position="267"/>
    </location>
</feature>
<feature type="compositionally biased region" description="Basic and acidic residues" evidence="5">
    <location>
        <begin position="167"/>
        <end position="176"/>
    </location>
</feature>
<evidence type="ECO:0000259" key="6">
    <source>
        <dbReference type="SMART" id="SM01238"/>
    </source>
</evidence>
<dbReference type="InterPro" id="IPR039603">
    <property type="entry name" value="Ribosomal_mS41"/>
</dbReference>
<evidence type="ECO:0000313" key="7">
    <source>
        <dbReference type="EMBL" id="TKA27823.1"/>
    </source>
</evidence>
<protein>
    <recommendedName>
        <fullName evidence="4">Small ribosomal subunit protein mS41</fullName>
    </recommendedName>
</protein>
<name>A0A4U0TZ31_9PEZI</name>
<accession>A0A4U0TZ31</accession>
<gene>
    <name evidence="7" type="ORF">B0A50_04924</name>
</gene>
<feature type="region of interest" description="Disordered" evidence="5">
    <location>
        <begin position="163"/>
        <end position="185"/>
    </location>
</feature>
<feature type="domain" description="Small ribosomal subunit protein mS41 SAM" evidence="6">
    <location>
        <begin position="49"/>
        <end position="105"/>
    </location>
</feature>
<dbReference type="Pfam" id="PF09597">
    <property type="entry name" value="SAM_Ribosomal_mS41"/>
    <property type="match status" value="1"/>
</dbReference>
<reference evidence="7 8" key="1">
    <citation type="submission" date="2017-03" db="EMBL/GenBank/DDBJ databases">
        <title>Genomes of endolithic fungi from Antarctica.</title>
        <authorList>
            <person name="Coleine C."/>
            <person name="Masonjones S."/>
            <person name="Stajich J.E."/>
        </authorList>
    </citation>
    <scope>NUCLEOTIDE SEQUENCE [LARGE SCALE GENOMIC DNA]</scope>
    <source>
        <strain evidence="7 8">CCFEE 6315</strain>
    </source>
</reference>
<dbReference type="PANTHER" id="PTHR28235:SF1">
    <property type="entry name" value="SMALL RIBOSOMAL SUBUNIT PROTEIN MS41"/>
    <property type="match status" value="1"/>
</dbReference>
<sequence length="267" mass="29138">MALARPTTTSLFALPQPTRTLTSLQHRALHRLHAPSPRIPKPTPFVPDVPTFLTLIGHNLSSHAAKIPTWEALFTLSGAQLRESGIEPARARRYLLWWRERFRNGITGIGGDLKEVKDGIAELRVVEVPSERKVDQAATVTKGAGMRKMVVNVPASVALPADPAKAVTKEEGEGSSKEGPPAPAGAVALPVDYRLEDAQPVSGLKIIQANIIGGTGVEPVKGYQGVARLKVRQGLWEQSRGHKVDGGERRKAEVRYKRRAQERKMAR</sequence>
<dbReference type="AlphaFoldDB" id="A0A4U0TZ31"/>